<gene>
    <name evidence="4" type="ORF">ASCRUDRAFT_105584</name>
</gene>
<feature type="signal peptide" evidence="3">
    <location>
        <begin position="1"/>
        <end position="23"/>
    </location>
</feature>
<dbReference type="AlphaFoldDB" id="A0A1D2VS87"/>
<dbReference type="Pfam" id="PF13928">
    <property type="entry name" value="Flocculin_t3"/>
    <property type="match status" value="5"/>
</dbReference>
<name>A0A1D2VS87_9ASCO</name>
<dbReference type="GeneID" id="30962258"/>
<reference evidence="5" key="1">
    <citation type="submission" date="2016-05" db="EMBL/GenBank/DDBJ databases">
        <title>Comparative genomics of biotechnologically important yeasts.</title>
        <authorList>
            <consortium name="DOE Joint Genome Institute"/>
            <person name="Riley R."/>
            <person name="Haridas S."/>
            <person name="Wolfe K.H."/>
            <person name="Lopes M.R."/>
            <person name="Hittinger C.T."/>
            <person name="Goker M."/>
            <person name="Salamov A."/>
            <person name="Wisecaver J."/>
            <person name="Long T.M."/>
            <person name="Aerts A.L."/>
            <person name="Barry K."/>
            <person name="Choi C."/>
            <person name="Clum A."/>
            <person name="Coughlan A.Y."/>
            <person name="Deshpande S."/>
            <person name="Douglass A.P."/>
            <person name="Hanson S.J."/>
            <person name="Klenk H.-P."/>
            <person name="Labutti K."/>
            <person name="Lapidus A."/>
            <person name="Lindquist E."/>
            <person name="Lipzen A."/>
            <person name="Meier-Kolthoff J.P."/>
            <person name="Ohm R.A."/>
            <person name="Otillar R.P."/>
            <person name="Pangilinan J."/>
            <person name="Peng Y."/>
            <person name="Rokas A."/>
            <person name="Rosa C.A."/>
            <person name="Scheuner C."/>
            <person name="Sibirny A.A."/>
            <person name="Slot J.C."/>
            <person name="Stielow J.B."/>
            <person name="Sun H."/>
            <person name="Kurtzman C.P."/>
            <person name="Blackwell M."/>
            <person name="Grigoriev I.V."/>
            <person name="Jeffries T.W."/>
        </authorList>
    </citation>
    <scope>NUCLEOTIDE SEQUENCE [LARGE SCALE GENOMIC DNA]</scope>
    <source>
        <strain evidence="5">DSM 1968</strain>
    </source>
</reference>
<keyword evidence="1 3" id="KW-0732">Signal</keyword>
<keyword evidence="5" id="KW-1185">Reference proteome</keyword>
<proteinExistence type="predicted"/>
<protein>
    <submittedName>
        <fullName evidence="4">Uncharacterized protein</fullName>
    </submittedName>
</protein>
<evidence type="ECO:0000313" key="4">
    <source>
        <dbReference type="EMBL" id="ODV64474.1"/>
    </source>
</evidence>
<keyword evidence="2" id="KW-0325">Glycoprotein</keyword>
<dbReference type="InParanoid" id="A0A1D2VS87"/>
<evidence type="ECO:0000313" key="5">
    <source>
        <dbReference type="Proteomes" id="UP000095038"/>
    </source>
</evidence>
<dbReference type="Proteomes" id="UP000095038">
    <property type="component" value="Unassembled WGS sequence"/>
</dbReference>
<evidence type="ECO:0000256" key="3">
    <source>
        <dbReference type="SAM" id="SignalP"/>
    </source>
</evidence>
<dbReference type="EMBL" id="KV454475">
    <property type="protein sequence ID" value="ODV64474.1"/>
    <property type="molecule type" value="Genomic_DNA"/>
</dbReference>
<sequence length="944" mass="100523">MNQRTLIFLISIILSTNFSLILAGSSYNEGSPTVEAALLSTIYAYDTTDVYITTVTITSCSNHHCSSTAVETGAVDITGTFSSSEVSYVFLVPLPTTESSVVGLLSSESFAIHSSSEIISQETNLNIPTDSIDLSSSYDNLISYSSSVYKTSQSIPTNTYDIPASTDDISTTIITTSTCLDNQCNSITLTTGLTTVTAIVENMVTVYTTFCPLTAEKINDSNYQPSSEIFSISEIQSLLNLGSSFSAIMEMEKSSSSVLDSSSTVLTTSIESSLVLADVDYGSFQSSTSTSTSNRVQETTLTSTFCSNNNVNCETEIITTGVTTVTTLIQGTLTIYTTYCPIEYTLTNLNTDISWTSSTILNSDAFSSDLETSPTSVLSSNFESPSNSIDATTFLSSSCIGDSTDCISTTITTGLTTATVRIGTTVITYTTFCPLTTPTSVVPSIESLVQSSGFSTSSVNGKETEFSSVEYTFQVSTAVPSSSNVINYIHSSYSVDFSNSNSYQSLSTSSSVETTASNESILGSMLSQSSLSLSVVSEDSITEIRSRGIPIQEYTSTIDLSLQTTITTDAISTNAISTTVFESVSCFDNNCETTMLTTGLTTVVTTVNDIITSYTTYCPLSETTISMAFSEIATAEYPNTKINDLVSSALDIQDSSLKLLLSESTAYETVSQEIIASEISSAGDVSKTTVANYYDSISSAVVCNEDSVCENYVLVTDTYTFASASPEMIISFSDIPEESTGYNENDQNTIAYETSSILNISKEYASSVVSDFLSFSSTALESSIVVESSGASEPFTTSSEVANTRSIAYETHVSVGSESLLLTVLCSESDCAPVTNTESSLDTDVYYTTAECDADGADCAELSQTVYSEPNQSWDSTETRYVTLTMSLSSETMPVVVTLVNGYRVSSSASSSSAIPGVEEFINIGNQLKIGVSPGFISFLYFIL</sequence>
<feature type="chain" id="PRO_5008910575" evidence="3">
    <location>
        <begin position="24"/>
        <end position="944"/>
    </location>
</feature>
<organism evidence="4 5">
    <name type="scientific">Ascoidea rubescens DSM 1968</name>
    <dbReference type="NCBI Taxonomy" id="1344418"/>
    <lineage>
        <taxon>Eukaryota</taxon>
        <taxon>Fungi</taxon>
        <taxon>Dikarya</taxon>
        <taxon>Ascomycota</taxon>
        <taxon>Saccharomycotina</taxon>
        <taxon>Saccharomycetes</taxon>
        <taxon>Ascoideaceae</taxon>
        <taxon>Ascoidea</taxon>
    </lineage>
</organism>
<evidence type="ECO:0000256" key="2">
    <source>
        <dbReference type="ARBA" id="ARBA00023180"/>
    </source>
</evidence>
<dbReference type="RefSeq" id="XP_020050781.1">
    <property type="nucleotide sequence ID" value="XM_020188622.1"/>
</dbReference>
<dbReference type="STRING" id="1344418.A0A1D2VS87"/>
<accession>A0A1D2VS87</accession>
<dbReference type="InterPro" id="IPR025928">
    <property type="entry name" value="Flocculin_t3_rpt"/>
</dbReference>
<evidence type="ECO:0000256" key="1">
    <source>
        <dbReference type="ARBA" id="ARBA00022729"/>
    </source>
</evidence>